<protein>
    <submittedName>
        <fullName evidence="2">Uncharacterized protein</fullName>
    </submittedName>
</protein>
<dbReference type="EMBL" id="JAACJL010000058">
    <property type="protein sequence ID" value="KAF4610554.1"/>
    <property type="molecule type" value="Genomic_DNA"/>
</dbReference>
<feature type="region of interest" description="Disordered" evidence="1">
    <location>
        <begin position="1"/>
        <end position="31"/>
    </location>
</feature>
<reference evidence="2 3" key="1">
    <citation type="submission" date="2019-12" db="EMBL/GenBank/DDBJ databases">
        <authorList>
            <person name="Floudas D."/>
            <person name="Bentzer J."/>
            <person name="Ahren D."/>
            <person name="Johansson T."/>
            <person name="Persson P."/>
            <person name="Tunlid A."/>
        </authorList>
    </citation>
    <scope>NUCLEOTIDE SEQUENCE [LARGE SCALE GENOMIC DNA]</scope>
    <source>
        <strain evidence="2 3">CBS 102.39</strain>
    </source>
</reference>
<evidence type="ECO:0000256" key="1">
    <source>
        <dbReference type="SAM" id="MobiDB-lite"/>
    </source>
</evidence>
<evidence type="ECO:0000313" key="2">
    <source>
        <dbReference type="EMBL" id="KAF4610554.1"/>
    </source>
</evidence>
<proteinExistence type="predicted"/>
<gene>
    <name evidence="2" type="ORF">D9613_006703</name>
</gene>
<comment type="caution">
    <text evidence="2">The sequence shown here is derived from an EMBL/GenBank/DDBJ whole genome shotgun (WGS) entry which is preliminary data.</text>
</comment>
<feature type="compositionally biased region" description="Polar residues" evidence="1">
    <location>
        <begin position="20"/>
        <end position="31"/>
    </location>
</feature>
<name>A0A8H4QGI3_9AGAR</name>
<keyword evidence="3" id="KW-1185">Reference proteome</keyword>
<dbReference type="Proteomes" id="UP000521872">
    <property type="component" value="Unassembled WGS sequence"/>
</dbReference>
<sequence length="84" mass="9354">MVCIKHNSSKRAARKPSVTKPYSQPTVTTSKPMVARRKAAVFVAGKSNKFQRLSTKVSNRKKRRERKEMDELAGQFAGAVSTTT</sequence>
<evidence type="ECO:0000313" key="3">
    <source>
        <dbReference type="Proteomes" id="UP000521872"/>
    </source>
</evidence>
<accession>A0A8H4QGI3</accession>
<dbReference type="AlphaFoldDB" id="A0A8H4QGI3"/>
<feature type="region of interest" description="Disordered" evidence="1">
    <location>
        <begin position="53"/>
        <end position="84"/>
    </location>
</feature>
<organism evidence="2 3">
    <name type="scientific">Agrocybe pediades</name>
    <dbReference type="NCBI Taxonomy" id="84607"/>
    <lineage>
        <taxon>Eukaryota</taxon>
        <taxon>Fungi</taxon>
        <taxon>Dikarya</taxon>
        <taxon>Basidiomycota</taxon>
        <taxon>Agaricomycotina</taxon>
        <taxon>Agaricomycetes</taxon>
        <taxon>Agaricomycetidae</taxon>
        <taxon>Agaricales</taxon>
        <taxon>Agaricineae</taxon>
        <taxon>Strophariaceae</taxon>
        <taxon>Agrocybe</taxon>
    </lineage>
</organism>